<protein>
    <submittedName>
        <fullName evidence="1">Uncharacterized protein</fullName>
    </submittedName>
</protein>
<proteinExistence type="predicted"/>
<dbReference type="EMBL" id="CM042032">
    <property type="protein sequence ID" value="KAI3777682.1"/>
    <property type="molecule type" value="Genomic_DNA"/>
</dbReference>
<name>A0ACB9G2Q6_9ASTR</name>
<sequence length="112" mass="12741">MWFFYGLLLRDFNIAIPNVLGFTFGIIQMILYLVYRNNKPVTNEKIVGAGKLEQKTPEFKGQKVVDIVLKLNDFKHADILPVVAKNAHKFDHVATEPQALHKMPNHIIEVGA</sequence>
<dbReference type="Proteomes" id="UP001056120">
    <property type="component" value="Linkage Group LG15"/>
</dbReference>
<comment type="caution">
    <text evidence="1">The sequence shown here is derived from an EMBL/GenBank/DDBJ whole genome shotgun (WGS) entry which is preliminary data.</text>
</comment>
<reference evidence="2" key="1">
    <citation type="journal article" date="2022" name="Mol. Ecol. Resour.">
        <title>The genomes of chicory, endive, great burdock and yacon provide insights into Asteraceae palaeo-polyploidization history and plant inulin production.</title>
        <authorList>
            <person name="Fan W."/>
            <person name="Wang S."/>
            <person name="Wang H."/>
            <person name="Wang A."/>
            <person name="Jiang F."/>
            <person name="Liu H."/>
            <person name="Zhao H."/>
            <person name="Xu D."/>
            <person name="Zhang Y."/>
        </authorList>
    </citation>
    <scope>NUCLEOTIDE SEQUENCE [LARGE SCALE GENOMIC DNA]</scope>
    <source>
        <strain evidence="2">cv. Yunnan</strain>
    </source>
</reference>
<keyword evidence="2" id="KW-1185">Reference proteome</keyword>
<accession>A0ACB9G2Q6</accession>
<organism evidence="1 2">
    <name type="scientific">Smallanthus sonchifolius</name>
    <dbReference type="NCBI Taxonomy" id="185202"/>
    <lineage>
        <taxon>Eukaryota</taxon>
        <taxon>Viridiplantae</taxon>
        <taxon>Streptophyta</taxon>
        <taxon>Embryophyta</taxon>
        <taxon>Tracheophyta</taxon>
        <taxon>Spermatophyta</taxon>
        <taxon>Magnoliopsida</taxon>
        <taxon>eudicotyledons</taxon>
        <taxon>Gunneridae</taxon>
        <taxon>Pentapetalae</taxon>
        <taxon>asterids</taxon>
        <taxon>campanulids</taxon>
        <taxon>Asterales</taxon>
        <taxon>Asteraceae</taxon>
        <taxon>Asteroideae</taxon>
        <taxon>Heliantheae alliance</taxon>
        <taxon>Millerieae</taxon>
        <taxon>Smallanthus</taxon>
    </lineage>
</organism>
<evidence type="ECO:0000313" key="2">
    <source>
        <dbReference type="Proteomes" id="UP001056120"/>
    </source>
</evidence>
<evidence type="ECO:0000313" key="1">
    <source>
        <dbReference type="EMBL" id="KAI3777682.1"/>
    </source>
</evidence>
<gene>
    <name evidence="1" type="ORF">L1987_47483</name>
</gene>
<reference evidence="1 2" key="2">
    <citation type="journal article" date="2022" name="Mol. Ecol. Resour.">
        <title>The genomes of chicory, endive, great burdock and yacon provide insights into Asteraceae paleo-polyploidization history and plant inulin production.</title>
        <authorList>
            <person name="Fan W."/>
            <person name="Wang S."/>
            <person name="Wang H."/>
            <person name="Wang A."/>
            <person name="Jiang F."/>
            <person name="Liu H."/>
            <person name="Zhao H."/>
            <person name="Xu D."/>
            <person name="Zhang Y."/>
        </authorList>
    </citation>
    <scope>NUCLEOTIDE SEQUENCE [LARGE SCALE GENOMIC DNA]</scope>
    <source>
        <strain evidence="2">cv. Yunnan</strain>
        <tissue evidence="1">Leaves</tissue>
    </source>
</reference>